<dbReference type="Pfam" id="PF01551">
    <property type="entry name" value="Peptidase_M23"/>
    <property type="match status" value="1"/>
</dbReference>
<keyword evidence="5" id="KW-1185">Reference proteome</keyword>
<dbReference type="EMBL" id="BMLQ01000010">
    <property type="protein sequence ID" value="GGO48769.1"/>
    <property type="molecule type" value="Genomic_DNA"/>
</dbReference>
<sequence length="354" mass="36839">MDNSRSLLQMGAAAAVVGLLILIPVILMKLDKPAPAAHTGCVPAGGSTAGIPEQYREDVSAAATEAGVPAALVAAQIQSESTWNPQAKSPVGARGIAQFMPATWAEYGQGADPFDAKAGIAALGRYMKAIRADVQDLGTTEAERIDLTLAAYNAGPGAVLQHGGIPPFPETQAYVRKINDLAQLDYSADCAPPGGSVIGDLGTGEWTHPLPGGVLTSRFGYRGCVAGVQCNEFVSTHRGLDFSTGGGATVVAPTDLRVTDAGVNQYQGHYVVGRMTDDPGLVFQFHHCTPDTLQVGRGDTVATGTPLCVEGSSGNSARAHLHFQINAPEADDTRPTYDHALDPYPILIQMGIPL</sequence>
<dbReference type="PANTHER" id="PTHR37423:SF2">
    <property type="entry name" value="MEMBRANE-BOUND LYTIC MUREIN TRANSGLYCOSYLASE C"/>
    <property type="match status" value="1"/>
</dbReference>
<accession>A0ABQ2M9Q8</accession>
<dbReference type="CDD" id="cd00254">
    <property type="entry name" value="LT-like"/>
    <property type="match status" value="1"/>
</dbReference>
<gene>
    <name evidence="4" type="ORF">GCM10010977_29130</name>
</gene>
<dbReference type="SUPFAM" id="SSF53955">
    <property type="entry name" value="Lysozyme-like"/>
    <property type="match status" value="1"/>
</dbReference>
<organism evidence="4 5">
    <name type="scientific">Citricoccus zhacaiensis</name>
    <dbReference type="NCBI Taxonomy" id="489142"/>
    <lineage>
        <taxon>Bacteria</taxon>
        <taxon>Bacillati</taxon>
        <taxon>Actinomycetota</taxon>
        <taxon>Actinomycetes</taxon>
        <taxon>Micrococcales</taxon>
        <taxon>Micrococcaceae</taxon>
        <taxon>Citricoccus</taxon>
    </lineage>
</organism>
<dbReference type="Proteomes" id="UP000642509">
    <property type="component" value="Unassembled WGS sequence"/>
</dbReference>
<reference evidence="5" key="1">
    <citation type="journal article" date="2019" name="Int. J. Syst. Evol. Microbiol.">
        <title>The Global Catalogue of Microorganisms (GCM) 10K type strain sequencing project: providing services to taxonomists for standard genome sequencing and annotation.</title>
        <authorList>
            <consortium name="The Broad Institute Genomics Platform"/>
            <consortium name="The Broad Institute Genome Sequencing Center for Infectious Disease"/>
            <person name="Wu L."/>
            <person name="Ma J."/>
        </authorList>
    </citation>
    <scope>NUCLEOTIDE SEQUENCE [LARGE SCALE GENOMIC DNA]</scope>
    <source>
        <strain evidence="5">CGMCC 1.7064</strain>
    </source>
</reference>
<feature type="transmembrane region" description="Helical" evidence="1">
    <location>
        <begin position="6"/>
        <end position="27"/>
    </location>
</feature>
<dbReference type="InterPro" id="IPR011055">
    <property type="entry name" value="Dup_hybrid_motif"/>
</dbReference>
<keyword evidence="1" id="KW-1133">Transmembrane helix</keyword>
<feature type="domain" description="Transglycosylase SLT" evidence="2">
    <location>
        <begin position="61"/>
        <end position="164"/>
    </location>
</feature>
<name>A0ABQ2M9Q8_9MICC</name>
<protein>
    <submittedName>
        <fullName evidence="4">Uncharacterized protein</fullName>
    </submittedName>
</protein>
<dbReference type="Gene3D" id="2.70.70.10">
    <property type="entry name" value="Glucose Permease (Domain IIA)"/>
    <property type="match status" value="1"/>
</dbReference>
<dbReference type="SUPFAM" id="SSF51261">
    <property type="entry name" value="Duplicated hybrid motif"/>
    <property type="match status" value="1"/>
</dbReference>
<dbReference type="InterPro" id="IPR023346">
    <property type="entry name" value="Lysozyme-like_dom_sf"/>
</dbReference>
<comment type="caution">
    <text evidence="4">The sequence shown here is derived from an EMBL/GenBank/DDBJ whole genome shotgun (WGS) entry which is preliminary data.</text>
</comment>
<dbReference type="Pfam" id="PF01464">
    <property type="entry name" value="SLT"/>
    <property type="match status" value="1"/>
</dbReference>
<dbReference type="PANTHER" id="PTHR37423">
    <property type="entry name" value="SOLUBLE LYTIC MUREIN TRANSGLYCOSYLASE-RELATED"/>
    <property type="match status" value="1"/>
</dbReference>
<evidence type="ECO:0000313" key="5">
    <source>
        <dbReference type="Proteomes" id="UP000642509"/>
    </source>
</evidence>
<dbReference type="InterPro" id="IPR016047">
    <property type="entry name" value="M23ase_b-sheet_dom"/>
</dbReference>
<proteinExistence type="predicted"/>
<feature type="domain" description="M23ase beta-sheet core" evidence="3">
    <location>
        <begin position="236"/>
        <end position="327"/>
    </location>
</feature>
<dbReference type="InterPro" id="IPR008258">
    <property type="entry name" value="Transglycosylase_SLT_dom_1"/>
</dbReference>
<evidence type="ECO:0000313" key="4">
    <source>
        <dbReference type="EMBL" id="GGO48769.1"/>
    </source>
</evidence>
<keyword evidence="1" id="KW-0812">Transmembrane</keyword>
<keyword evidence="1" id="KW-0472">Membrane</keyword>
<evidence type="ECO:0000259" key="2">
    <source>
        <dbReference type="Pfam" id="PF01464"/>
    </source>
</evidence>
<dbReference type="CDD" id="cd12797">
    <property type="entry name" value="M23_peptidase"/>
    <property type="match status" value="1"/>
</dbReference>
<dbReference type="Gene3D" id="1.10.530.10">
    <property type="match status" value="1"/>
</dbReference>
<evidence type="ECO:0000256" key="1">
    <source>
        <dbReference type="SAM" id="Phobius"/>
    </source>
</evidence>
<evidence type="ECO:0000259" key="3">
    <source>
        <dbReference type="Pfam" id="PF01551"/>
    </source>
</evidence>